<organism evidence="1 2">
    <name type="scientific">Datura stramonium</name>
    <name type="common">Jimsonweed</name>
    <name type="synonym">Common thornapple</name>
    <dbReference type="NCBI Taxonomy" id="4076"/>
    <lineage>
        <taxon>Eukaryota</taxon>
        <taxon>Viridiplantae</taxon>
        <taxon>Streptophyta</taxon>
        <taxon>Embryophyta</taxon>
        <taxon>Tracheophyta</taxon>
        <taxon>Spermatophyta</taxon>
        <taxon>Magnoliopsida</taxon>
        <taxon>eudicotyledons</taxon>
        <taxon>Gunneridae</taxon>
        <taxon>Pentapetalae</taxon>
        <taxon>asterids</taxon>
        <taxon>lamiids</taxon>
        <taxon>Solanales</taxon>
        <taxon>Solanaceae</taxon>
        <taxon>Solanoideae</taxon>
        <taxon>Datureae</taxon>
        <taxon>Datura</taxon>
    </lineage>
</organism>
<keyword evidence="2" id="KW-1185">Reference proteome</keyword>
<evidence type="ECO:0000313" key="2">
    <source>
        <dbReference type="Proteomes" id="UP000823775"/>
    </source>
</evidence>
<dbReference type="EMBL" id="JACEIK010000279">
    <property type="protein sequence ID" value="MCD7453988.1"/>
    <property type="molecule type" value="Genomic_DNA"/>
</dbReference>
<evidence type="ECO:0000313" key="1">
    <source>
        <dbReference type="EMBL" id="MCD7453988.1"/>
    </source>
</evidence>
<accession>A0ABS8S5B1</accession>
<dbReference type="Proteomes" id="UP000823775">
    <property type="component" value="Unassembled WGS sequence"/>
</dbReference>
<gene>
    <name evidence="1" type="ORF">HAX54_023055</name>
</gene>
<protein>
    <submittedName>
        <fullName evidence="1">Uncharacterized protein</fullName>
    </submittedName>
</protein>
<sequence length="72" mass="7950">SHDATDAHEAIGCLRSYDADIHTVAGTGKGDAMAIRTPPRRSNGYSPGPLWWDYNRDNSLATTEIPMVQWHP</sequence>
<feature type="non-terminal residue" evidence="1">
    <location>
        <position position="1"/>
    </location>
</feature>
<name>A0ABS8S5B1_DATST</name>
<reference evidence="1 2" key="1">
    <citation type="journal article" date="2021" name="BMC Genomics">
        <title>Datura genome reveals duplications of psychoactive alkaloid biosynthetic genes and high mutation rate following tissue culture.</title>
        <authorList>
            <person name="Rajewski A."/>
            <person name="Carter-House D."/>
            <person name="Stajich J."/>
            <person name="Litt A."/>
        </authorList>
    </citation>
    <scope>NUCLEOTIDE SEQUENCE [LARGE SCALE GENOMIC DNA]</scope>
    <source>
        <strain evidence="1">AR-01</strain>
    </source>
</reference>
<comment type="caution">
    <text evidence="1">The sequence shown here is derived from an EMBL/GenBank/DDBJ whole genome shotgun (WGS) entry which is preliminary data.</text>
</comment>
<proteinExistence type="predicted"/>